<accession>A0A5C4YI02</accession>
<dbReference type="NCBIfam" id="TIGR01409">
    <property type="entry name" value="TAT_signal_seq"/>
    <property type="match status" value="1"/>
</dbReference>
<keyword evidence="1" id="KW-0500">Molybdenum</keyword>
<proteinExistence type="predicted"/>
<protein>
    <submittedName>
        <fullName evidence="2">Twin-arginine translocation signal domain-containing protein</fullName>
    </submittedName>
</protein>
<evidence type="ECO:0000256" key="1">
    <source>
        <dbReference type="ARBA" id="ARBA00022505"/>
    </source>
</evidence>
<gene>
    <name evidence="2" type="ORF">FH034_00045</name>
</gene>
<reference evidence="2 3" key="1">
    <citation type="submission" date="2019-06" db="EMBL/GenBank/DDBJ databases">
        <title>Epidemiology of MDR Campylobacter spp.</title>
        <authorList>
            <person name="Addetia A."/>
            <person name="Greninger A."/>
            <person name="Fang F."/>
        </authorList>
    </citation>
    <scope>NUCLEOTIDE SEQUENCE [LARGE SCALE GENOMIC DNA]</scope>
    <source>
        <strain evidence="2 3">HMC314</strain>
    </source>
</reference>
<dbReference type="EMBL" id="VEVS01000001">
    <property type="protein sequence ID" value="TNO43692.1"/>
    <property type="molecule type" value="Genomic_DNA"/>
</dbReference>
<name>A0A5C4YI02_CAMJU</name>
<comment type="caution">
    <text evidence="2">The sequence shown here is derived from an EMBL/GenBank/DDBJ whole genome shotgun (WGS) entry which is preliminary data.</text>
</comment>
<dbReference type="InterPro" id="IPR019546">
    <property type="entry name" value="TAT_signal_bac_arc"/>
</dbReference>
<organism evidence="2 3">
    <name type="scientific">Campylobacter jejuni</name>
    <dbReference type="NCBI Taxonomy" id="197"/>
    <lineage>
        <taxon>Bacteria</taxon>
        <taxon>Pseudomonadati</taxon>
        <taxon>Campylobacterota</taxon>
        <taxon>Epsilonproteobacteria</taxon>
        <taxon>Campylobacterales</taxon>
        <taxon>Campylobacteraceae</taxon>
        <taxon>Campylobacter</taxon>
    </lineage>
</organism>
<evidence type="ECO:0000313" key="3">
    <source>
        <dbReference type="Proteomes" id="UP000312397"/>
    </source>
</evidence>
<sequence length="44" mass="5006">MGEFSRRDFIKTACISVGALAASSSGMIHLRWIKVQIYLLAMFW</sequence>
<dbReference type="Proteomes" id="UP000312397">
    <property type="component" value="Unassembled WGS sequence"/>
</dbReference>
<evidence type="ECO:0000313" key="2">
    <source>
        <dbReference type="EMBL" id="TNO43692.1"/>
    </source>
</evidence>
<dbReference type="AlphaFoldDB" id="A0A5C4YI02"/>